<evidence type="ECO:0000256" key="1">
    <source>
        <dbReference type="SAM" id="Phobius"/>
    </source>
</evidence>
<protein>
    <submittedName>
        <fullName evidence="2">Uncharacterized protein</fullName>
    </submittedName>
</protein>
<keyword evidence="1" id="KW-0472">Membrane</keyword>
<keyword evidence="3" id="KW-1185">Reference proteome</keyword>
<dbReference type="EMBL" id="PJQY01001372">
    <property type="protein sequence ID" value="PQQ03178.1"/>
    <property type="molecule type" value="Genomic_DNA"/>
</dbReference>
<evidence type="ECO:0000313" key="3">
    <source>
        <dbReference type="Proteomes" id="UP000250321"/>
    </source>
</evidence>
<accession>A0A314YFK9</accession>
<keyword evidence="1" id="KW-1133">Transmembrane helix</keyword>
<reference evidence="2 3" key="1">
    <citation type="submission" date="2018-02" db="EMBL/GenBank/DDBJ databases">
        <title>Draft genome of wild Prunus yedoensis var. nudiflora.</title>
        <authorList>
            <person name="Baek S."/>
            <person name="Kim J.-H."/>
            <person name="Choi K."/>
            <person name="Kim G.-B."/>
            <person name="Cho A."/>
            <person name="Jang H."/>
            <person name="Shin C.-H."/>
            <person name="Yu H.-J."/>
            <person name="Mun J.-H."/>
        </authorList>
    </citation>
    <scope>NUCLEOTIDE SEQUENCE [LARGE SCALE GENOMIC DNA]</scope>
    <source>
        <strain evidence="3">cv. Jeju island</strain>
        <tissue evidence="2">Leaf</tissue>
    </source>
</reference>
<feature type="transmembrane region" description="Helical" evidence="1">
    <location>
        <begin position="6"/>
        <end position="26"/>
    </location>
</feature>
<comment type="caution">
    <text evidence="2">The sequence shown here is derived from an EMBL/GenBank/DDBJ whole genome shotgun (WGS) entry which is preliminary data.</text>
</comment>
<organism evidence="2 3">
    <name type="scientific">Prunus yedoensis var. nudiflora</name>
    <dbReference type="NCBI Taxonomy" id="2094558"/>
    <lineage>
        <taxon>Eukaryota</taxon>
        <taxon>Viridiplantae</taxon>
        <taxon>Streptophyta</taxon>
        <taxon>Embryophyta</taxon>
        <taxon>Tracheophyta</taxon>
        <taxon>Spermatophyta</taxon>
        <taxon>Magnoliopsida</taxon>
        <taxon>eudicotyledons</taxon>
        <taxon>Gunneridae</taxon>
        <taxon>Pentapetalae</taxon>
        <taxon>rosids</taxon>
        <taxon>fabids</taxon>
        <taxon>Rosales</taxon>
        <taxon>Rosaceae</taxon>
        <taxon>Amygdaloideae</taxon>
        <taxon>Amygdaleae</taxon>
        <taxon>Prunus</taxon>
    </lineage>
</organism>
<gene>
    <name evidence="2" type="ORF">Pyn_39282</name>
</gene>
<dbReference type="AlphaFoldDB" id="A0A314YFK9"/>
<keyword evidence="1" id="KW-0812">Transmembrane</keyword>
<sequence length="135" mass="15649">MDLEQQLIGLVSYLVLIVRLILFWMFDRVLGWGGLGVDRGRGGLWRVNEGWMGDGERGLLELGNFFELGLFRTHTEINFNDLFWEPFMGVHRFLLRLIHLLHIYPDGPLGSVGYNKEKKACPSHQISSKQPQYFI</sequence>
<proteinExistence type="predicted"/>
<dbReference type="Proteomes" id="UP000250321">
    <property type="component" value="Unassembled WGS sequence"/>
</dbReference>
<name>A0A314YFK9_PRUYE</name>
<evidence type="ECO:0000313" key="2">
    <source>
        <dbReference type="EMBL" id="PQQ03178.1"/>
    </source>
</evidence>